<dbReference type="Pfam" id="PF02729">
    <property type="entry name" value="OTCace_N"/>
    <property type="match status" value="1"/>
</dbReference>
<feature type="binding site" evidence="7">
    <location>
        <position position="226"/>
    </location>
    <ligand>
        <name>L-aspartate</name>
        <dbReference type="ChEBI" id="CHEBI:29991"/>
    </ligand>
</feature>
<dbReference type="PANTHER" id="PTHR45753:SF6">
    <property type="entry name" value="ASPARTATE CARBAMOYLTRANSFERASE"/>
    <property type="match status" value="1"/>
</dbReference>
<proteinExistence type="inferred from homology"/>
<dbReference type="GO" id="GO:0044205">
    <property type="term" value="P:'de novo' UMP biosynthetic process"/>
    <property type="evidence" value="ECO:0007669"/>
    <property type="project" value="UniProtKB-UniRule"/>
</dbReference>
<dbReference type="HAMAP" id="MF_00001">
    <property type="entry name" value="Asp_carb_tr"/>
    <property type="match status" value="1"/>
</dbReference>
<feature type="binding site" evidence="7">
    <location>
        <position position="134"/>
    </location>
    <ligand>
        <name>carbamoyl phosphate</name>
        <dbReference type="ChEBI" id="CHEBI:58228"/>
    </ligand>
</feature>
<dbReference type="InterPro" id="IPR006130">
    <property type="entry name" value="Asp/Orn_carbamoylTrfase"/>
</dbReference>
<evidence type="ECO:0000256" key="7">
    <source>
        <dbReference type="HAMAP-Rule" id="MF_00001"/>
    </source>
</evidence>
<evidence type="ECO:0000313" key="10">
    <source>
        <dbReference type="EMBL" id="QSW98696.1"/>
    </source>
</evidence>
<comment type="similarity">
    <text evidence="2 7">Belongs to the aspartate/ornithine carbamoyltransferase superfamily. ATCase family.</text>
</comment>
<dbReference type="GeneID" id="63188650"/>
<feature type="binding site" evidence="7">
    <location>
        <position position="53"/>
    </location>
    <ligand>
        <name>carbamoyl phosphate</name>
        <dbReference type="ChEBI" id="CHEBI:58228"/>
    </ligand>
</feature>
<dbReference type="PROSITE" id="PS00097">
    <property type="entry name" value="CARBAMOYLTRANSFERASE"/>
    <property type="match status" value="1"/>
</dbReference>
<feature type="binding site" evidence="7">
    <location>
        <position position="163"/>
    </location>
    <ligand>
        <name>L-aspartate</name>
        <dbReference type="ChEBI" id="CHEBI:29991"/>
    </ligand>
</feature>
<dbReference type="InterPro" id="IPR002082">
    <property type="entry name" value="Asp_carbamoyltransf"/>
</dbReference>
<comment type="pathway">
    <text evidence="1 7">Pyrimidine metabolism; UMP biosynthesis via de novo pathway; (S)-dihydroorotate from bicarbonate: step 2/3.</text>
</comment>
<dbReference type="NCBIfam" id="TIGR00670">
    <property type="entry name" value="asp_carb_tr"/>
    <property type="match status" value="1"/>
</dbReference>
<name>A0A8A2VC00_9EURY</name>
<feature type="binding site" evidence="7">
    <location>
        <position position="131"/>
    </location>
    <ligand>
        <name>carbamoyl phosphate</name>
        <dbReference type="ChEBI" id="CHEBI:58228"/>
    </ligand>
</feature>
<dbReference type="AlphaFoldDB" id="A0A8A2VC00"/>
<evidence type="ECO:0000256" key="2">
    <source>
        <dbReference type="ARBA" id="ARBA00008896"/>
    </source>
</evidence>
<dbReference type="PRINTS" id="PR00100">
    <property type="entry name" value="AOTCASE"/>
</dbReference>
<feature type="binding site" evidence="7">
    <location>
        <position position="54"/>
    </location>
    <ligand>
        <name>carbamoyl phosphate</name>
        <dbReference type="ChEBI" id="CHEBI:58228"/>
    </ligand>
</feature>
<protein>
    <recommendedName>
        <fullName evidence="7">Aspartate carbamoyltransferase</fullName>
        <ecNumber evidence="7">2.1.3.2</ecNumber>
    </recommendedName>
    <alternativeName>
        <fullName evidence="7">Aspartate transcarbamylase</fullName>
        <shortName evidence="7">ATCase</shortName>
    </alternativeName>
</protein>
<evidence type="ECO:0000259" key="8">
    <source>
        <dbReference type="Pfam" id="PF00185"/>
    </source>
</evidence>
<dbReference type="GO" id="GO:0006520">
    <property type="term" value="P:amino acid metabolic process"/>
    <property type="evidence" value="ECO:0007669"/>
    <property type="project" value="InterPro"/>
</dbReference>
<dbReference type="Gene3D" id="3.40.50.1370">
    <property type="entry name" value="Aspartate/ornithine carbamoyltransferase"/>
    <property type="match status" value="2"/>
</dbReference>
<dbReference type="PRINTS" id="PR00101">
    <property type="entry name" value="ATCASE"/>
</dbReference>
<dbReference type="InterPro" id="IPR006131">
    <property type="entry name" value="Asp_carbamoyltransf_Asp/Orn-bd"/>
</dbReference>
<dbReference type="GO" id="GO:0016597">
    <property type="term" value="F:amino acid binding"/>
    <property type="evidence" value="ECO:0007669"/>
    <property type="project" value="InterPro"/>
</dbReference>
<dbReference type="GO" id="GO:0005829">
    <property type="term" value="C:cytosol"/>
    <property type="evidence" value="ECO:0007669"/>
    <property type="project" value="TreeGrafter"/>
</dbReference>
<dbReference type="SUPFAM" id="SSF53671">
    <property type="entry name" value="Aspartate/ornithine carbamoyltransferase"/>
    <property type="match status" value="1"/>
</dbReference>
<dbReference type="FunFam" id="3.40.50.1370:FF:000001">
    <property type="entry name" value="Aspartate carbamoyltransferase"/>
    <property type="match status" value="1"/>
</dbReference>
<evidence type="ECO:0000313" key="11">
    <source>
        <dbReference type="Proteomes" id="UP000663203"/>
    </source>
</evidence>
<reference evidence="10 11" key="1">
    <citation type="submission" date="2021-03" db="EMBL/GenBank/DDBJ databases">
        <title>Haloterrigena longa sp. nov. and Haloterrigena limicola sp. nov., extremely halophilic archaea isolated from a salt lake.</title>
        <authorList>
            <person name="Henglin C."/>
        </authorList>
    </citation>
    <scope>NUCLEOTIDE SEQUENCE [LARGE SCALE GENOMIC DNA]</scope>
    <source>
        <strain evidence="10 11">KZCA68</strain>
    </source>
</reference>
<dbReference type="NCBIfam" id="NF002032">
    <property type="entry name" value="PRK00856.1"/>
    <property type="match status" value="1"/>
</dbReference>
<gene>
    <name evidence="7 10" type="primary">pyrB</name>
    <name evidence="10" type="ORF">J0X25_15055</name>
</gene>
<dbReference type="Proteomes" id="UP000663203">
    <property type="component" value="Chromosome"/>
</dbReference>
<keyword evidence="4 7" id="KW-0665">Pyrimidine biosynthesis</keyword>
<keyword evidence="11" id="KW-1185">Reference proteome</keyword>
<feature type="binding site" evidence="7">
    <location>
        <position position="265"/>
    </location>
    <ligand>
        <name>carbamoyl phosphate</name>
        <dbReference type="ChEBI" id="CHEBI:58228"/>
    </ligand>
</feature>
<dbReference type="PANTHER" id="PTHR45753">
    <property type="entry name" value="ORNITHINE CARBAMOYLTRANSFERASE, MITOCHONDRIAL"/>
    <property type="match status" value="1"/>
</dbReference>
<dbReference type="InterPro" id="IPR006132">
    <property type="entry name" value="Asp/Orn_carbamoyltranf_P-bd"/>
</dbReference>
<evidence type="ECO:0000256" key="5">
    <source>
        <dbReference type="ARBA" id="ARBA00043884"/>
    </source>
</evidence>
<evidence type="ECO:0000256" key="4">
    <source>
        <dbReference type="ARBA" id="ARBA00022975"/>
    </source>
</evidence>
<comment type="function">
    <text evidence="5 7">Catalyzes the condensation of carbamoyl phosphate and aspartate to form carbamoyl aspartate and inorganic phosphate, the committed step in the de novo pyrimidine nucleotide biosynthesis pathway.</text>
</comment>
<dbReference type="InterPro" id="IPR036901">
    <property type="entry name" value="Asp/Orn_carbamoylTrfase_sf"/>
</dbReference>
<dbReference type="UniPathway" id="UPA00070">
    <property type="reaction ID" value="UER00116"/>
</dbReference>
<feature type="binding site" evidence="7">
    <location>
        <position position="103"/>
    </location>
    <ligand>
        <name>carbamoyl phosphate</name>
        <dbReference type="ChEBI" id="CHEBI:58228"/>
    </ligand>
</feature>
<accession>A0A8A2VC00</accession>
<dbReference type="GO" id="GO:0004070">
    <property type="term" value="F:aspartate carbamoyltransferase activity"/>
    <property type="evidence" value="ECO:0007669"/>
    <property type="project" value="UniProtKB-UniRule"/>
</dbReference>
<comment type="subunit">
    <text evidence="7">Heterooligomer of catalytic and regulatory chains.</text>
</comment>
<dbReference type="EMBL" id="CP071462">
    <property type="protein sequence ID" value="QSW98696.1"/>
    <property type="molecule type" value="Genomic_DNA"/>
</dbReference>
<evidence type="ECO:0000256" key="3">
    <source>
        <dbReference type="ARBA" id="ARBA00022679"/>
    </source>
</evidence>
<feature type="domain" description="Aspartate/ornithine carbamoyltransferase carbamoyl-P binding" evidence="9">
    <location>
        <begin position="5"/>
        <end position="144"/>
    </location>
</feature>
<dbReference type="EC" id="2.1.3.2" evidence="7"/>
<sequence>MRHDHLITSKQLSREDIETVLDRAAEIDADPSAVADRHANTLLGLLFFEPSTRTKMSFETAMKRLGGDVVDMGSVESSSVKKGETLADTVRVIEGYADALVLRHPKQGAATMASEYVDVPLLNAGDGAGHHPTQTLLDLYTIRENAGLDDLTVGIMGDLKYGRTVHSLAHALTNFDVRQHFVSPESLQLPREVVYDLHQADDGAGIREHDSLEEVLPSLDVLYVTRIQRERFPDEQEYQKVAGEYQIGPEDLEAASDDLTIMHPLPRVDEIAPAIDETDHAAYFDQAHNGVPVRMALLDLFLSDDGAGGALGGDGDE</sequence>
<evidence type="ECO:0000256" key="1">
    <source>
        <dbReference type="ARBA" id="ARBA00004852"/>
    </source>
</evidence>
<feature type="domain" description="Aspartate/ornithine carbamoyltransferase Asp/Orn-binding" evidence="8">
    <location>
        <begin position="150"/>
        <end position="300"/>
    </location>
</feature>
<dbReference type="FunFam" id="3.40.50.1370:FF:000002">
    <property type="entry name" value="Aspartate carbamoyltransferase 2"/>
    <property type="match status" value="1"/>
</dbReference>
<keyword evidence="3 7" id="KW-0808">Transferase</keyword>
<evidence type="ECO:0000256" key="6">
    <source>
        <dbReference type="ARBA" id="ARBA00048859"/>
    </source>
</evidence>
<feature type="binding site" evidence="7">
    <location>
        <position position="266"/>
    </location>
    <ligand>
        <name>carbamoyl phosphate</name>
        <dbReference type="ChEBI" id="CHEBI:58228"/>
    </ligand>
</feature>
<organism evidence="10 11">
    <name type="scientific">Haloterrigena alkaliphila</name>
    <dbReference type="NCBI Taxonomy" id="2816475"/>
    <lineage>
        <taxon>Archaea</taxon>
        <taxon>Methanobacteriati</taxon>
        <taxon>Methanobacteriota</taxon>
        <taxon>Stenosarchaea group</taxon>
        <taxon>Halobacteria</taxon>
        <taxon>Halobacteriales</taxon>
        <taxon>Natrialbaceae</taxon>
        <taxon>Haloterrigena</taxon>
    </lineage>
</organism>
<comment type="catalytic activity">
    <reaction evidence="6 7">
        <text>carbamoyl phosphate + L-aspartate = N-carbamoyl-L-aspartate + phosphate + H(+)</text>
        <dbReference type="Rhea" id="RHEA:20013"/>
        <dbReference type="ChEBI" id="CHEBI:15378"/>
        <dbReference type="ChEBI" id="CHEBI:29991"/>
        <dbReference type="ChEBI" id="CHEBI:32814"/>
        <dbReference type="ChEBI" id="CHEBI:43474"/>
        <dbReference type="ChEBI" id="CHEBI:58228"/>
        <dbReference type="EC" id="2.1.3.2"/>
    </reaction>
</comment>
<dbReference type="GO" id="GO:0006207">
    <property type="term" value="P:'de novo' pyrimidine nucleobase biosynthetic process"/>
    <property type="evidence" value="ECO:0007669"/>
    <property type="project" value="InterPro"/>
</dbReference>
<dbReference type="Pfam" id="PF00185">
    <property type="entry name" value="OTCace"/>
    <property type="match status" value="1"/>
</dbReference>
<dbReference type="KEGG" id="hakz:J0X25_15055"/>
<evidence type="ECO:0000259" key="9">
    <source>
        <dbReference type="Pfam" id="PF02729"/>
    </source>
</evidence>
<feature type="binding site" evidence="7">
    <location>
        <position position="82"/>
    </location>
    <ligand>
        <name>L-aspartate</name>
        <dbReference type="ChEBI" id="CHEBI:29991"/>
    </ligand>
</feature>
<dbReference type="RefSeq" id="WP_207288306.1">
    <property type="nucleotide sequence ID" value="NZ_CP071462.1"/>
</dbReference>